<feature type="compositionally biased region" description="Polar residues" evidence="1">
    <location>
        <begin position="46"/>
        <end position="59"/>
    </location>
</feature>
<proteinExistence type="predicted"/>
<dbReference type="AlphaFoldDB" id="A0AAV3U1U1"/>
<evidence type="ECO:0000256" key="1">
    <source>
        <dbReference type="SAM" id="MobiDB-lite"/>
    </source>
</evidence>
<dbReference type="EMBL" id="BAABLX010000016">
    <property type="protein sequence ID" value="GAA4942120.1"/>
    <property type="molecule type" value="Genomic_DNA"/>
</dbReference>
<evidence type="ECO:0000313" key="3">
    <source>
        <dbReference type="Proteomes" id="UP001409585"/>
    </source>
</evidence>
<dbReference type="Proteomes" id="UP001409585">
    <property type="component" value="Unassembled WGS sequence"/>
</dbReference>
<name>A0AAV3U1U1_9ALTE</name>
<organism evidence="2 3">
    <name type="scientific">Halioxenophilus aromaticivorans</name>
    <dbReference type="NCBI Taxonomy" id="1306992"/>
    <lineage>
        <taxon>Bacteria</taxon>
        <taxon>Pseudomonadati</taxon>
        <taxon>Pseudomonadota</taxon>
        <taxon>Gammaproteobacteria</taxon>
        <taxon>Alteromonadales</taxon>
        <taxon>Alteromonadaceae</taxon>
        <taxon>Halioxenophilus</taxon>
    </lineage>
</organism>
<gene>
    <name evidence="2" type="ORF">GCM10025791_20640</name>
</gene>
<keyword evidence="3" id="KW-1185">Reference proteome</keyword>
<accession>A0AAV3U1U1</accession>
<reference evidence="3" key="1">
    <citation type="journal article" date="2019" name="Int. J. Syst. Evol. Microbiol.">
        <title>The Global Catalogue of Microorganisms (GCM) 10K type strain sequencing project: providing services to taxonomists for standard genome sequencing and annotation.</title>
        <authorList>
            <consortium name="The Broad Institute Genomics Platform"/>
            <consortium name="The Broad Institute Genome Sequencing Center for Infectious Disease"/>
            <person name="Wu L."/>
            <person name="Ma J."/>
        </authorList>
    </citation>
    <scope>NUCLEOTIDE SEQUENCE [LARGE SCALE GENOMIC DNA]</scope>
    <source>
        <strain evidence="3">JCM 19134</strain>
    </source>
</reference>
<feature type="region of interest" description="Disordered" evidence="1">
    <location>
        <begin position="22"/>
        <end position="59"/>
    </location>
</feature>
<comment type="caution">
    <text evidence="2">The sequence shown here is derived from an EMBL/GenBank/DDBJ whole genome shotgun (WGS) entry which is preliminary data.</text>
</comment>
<protein>
    <submittedName>
        <fullName evidence="2">Uncharacterized protein</fullName>
    </submittedName>
</protein>
<evidence type="ECO:0000313" key="2">
    <source>
        <dbReference type="EMBL" id="GAA4942120.1"/>
    </source>
</evidence>
<sequence>MQMASSKTINTMLTTRLALLSAGQCRRSTGTNNKKAAKKDKLVNAFTGSDQNAGPLRSQ</sequence>